<evidence type="ECO:0000313" key="4">
    <source>
        <dbReference type="Proteomes" id="UP000306102"/>
    </source>
</evidence>
<name>A0A4S4D639_CAMSN</name>
<dbReference type="InterPro" id="IPR011706">
    <property type="entry name" value="Cu-oxidase_C"/>
</dbReference>
<dbReference type="GO" id="GO:0005507">
    <property type="term" value="F:copper ion binding"/>
    <property type="evidence" value="ECO:0007669"/>
    <property type="project" value="InterPro"/>
</dbReference>
<proteinExistence type="inferred from homology"/>
<dbReference type="InterPro" id="IPR008972">
    <property type="entry name" value="Cupredoxin"/>
</dbReference>
<dbReference type="InterPro" id="IPR045087">
    <property type="entry name" value="Cu-oxidase_fam"/>
</dbReference>
<comment type="similarity">
    <text evidence="1">Belongs to the multicopper oxidase family.</text>
</comment>
<evidence type="ECO:0000313" key="3">
    <source>
        <dbReference type="EMBL" id="THF97363.1"/>
    </source>
</evidence>
<feature type="domain" description="Plastocyanin-like" evidence="2">
    <location>
        <begin position="33"/>
        <end position="126"/>
    </location>
</feature>
<dbReference type="Proteomes" id="UP000306102">
    <property type="component" value="Unassembled WGS sequence"/>
</dbReference>
<comment type="caution">
    <text evidence="3">The sequence shown here is derived from an EMBL/GenBank/DDBJ whole genome shotgun (WGS) entry which is preliminary data.</text>
</comment>
<keyword evidence="4" id="KW-1185">Reference proteome</keyword>
<dbReference type="EMBL" id="SDRB02012572">
    <property type="protein sequence ID" value="THF97363.1"/>
    <property type="molecule type" value="Genomic_DNA"/>
</dbReference>
<dbReference type="SUPFAM" id="SSF49503">
    <property type="entry name" value="Cupredoxins"/>
    <property type="match status" value="1"/>
</dbReference>
<protein>
    <recommendedName>
        <fullName evidence="2">Plastocyanin-like domain-containing protein</fullName>
    </recommendedName>
</protein>
<dbReference type="PANTHER" id="PTHR11709:SF261">
    <property type="entry name" value="LACCASE"/>
    <property type="match status" value="1"/>
</dbReference>
<dbReference type="STRING" id="542762.A0A4S4D639"/>
<accession>A0A4S4D639</accession>
<dbReference type="GO" id="GO:0016491">
    <property type="term" value="F:oxidoreductase activity"/>
    <property type="evidence" value="ECO:0007669"/>
    <property type="project" value="InterPro"/>
</dbReference>
<reference evidence="3 4" key="1">
    <citation type="journal article" date="2018" name="Proc. Natl. Acad. Sci. U.S.A.">
        <title>Draft genome sequence of Camellia sinensis var. sinensis provides insights into the evolution of the tea genome and tea quality.</title>
        <authorList>
            <person name="Wei C."/>
            <person name="Yang H."/>
            <person name="Wang S."/>
            <person name="Zhao J."/>
            <person name="Liu C."/>
            <person name="Gao L."/>
            <person name="Xia E."/>
            <person name="Lu Y."/>
            <person name="Tai Y."/>
            <person name="She G."/>
            <person name="Sun J."/>
            <person name="Cao H."/>
            <person name="Tong W."/>
            <person name="Gao Q."/>
            <person name="Li Y."/>
            <person name="Deng W."/>
            <person name="Jiang X."/>
            <person name="Wang W."/>
            <person name="Chen Q."/>
            <person name="Zhang S."/>
            <person name="Li H."/>
            <person name="Wu J."/>
            <person name="Wang P."/>
            <person name="Li P."/>
            <person name="Shi C."/>
            <person name="Zheng F."/>
            <person name="Jian J."/>
            <person name="Huang B."/>
            <person name="Shan D."/>
            <person name="Shi M."/>
            <person name="Fang C."/>
            <person name="Yue Y."/>
            <person name="Li F."/>
            <person name="Li D."/>
            <person name="Wei S."/>
            <person name="Han B."/>
            <person name="Jiang C."/>
            <person name="Yin Y."/>
            <person name="Xia T."/>
            <person name="Zhang Z."/>
            <person name="Bennetzen J.L."/>
            <person name="Zhao S."/>
            <person name="Wan X."/>
        </authorList>
    </citation>
    <scope>NUCLEOTIDE SEQUENCE [LARGE SCALE GENOMIC DNA]</scope>
    <source>
        <strain evidence="4">cv. Shuchazao</strain>
        <tissue evidence="3">Leaf</tissue>
    </source>
</reference>
<dbReference type="PANTHER" id="PTHR11709">
    <property type="entry name" value="MULTI-COPPER OXIDASE"/>
    <property type="match status" value="1"/>
</dbReference>
<gene>
    <name evidence="3" type="ORF">TEA_014264</name>
</gene>
<sequence>MSLDGNRIASSMNDISFPMPTTDILLAYYSALITTIGTKVRMFDYNETVEIVFQGTDVFSGAQNHPMHLHGHSFYVVGSGVGNFDNETDPKSYNLIDPPKLNTIRVPKKGWVTVRFIANNRGMFLIWNVAFIF</sequence>
<dbReference type="AlphaFoldDB" id="A0A4S4D639"/>
<organism evidence="3 4">
    <name type="scientific">Camellia sinensis var. sinensis</name>
    <name type="common">China tea</name>
    <dbReference type="NCBI Taxonomy" id="542762"/>
    <lineage>
        <taxon>Eukaryota</taxon>
        <taxon>Viridiplantae</taxon>
        <taxon>Streptophyta</taxon>
        <taxon>Embryophyta</taxon>
        <taxon>Tracheophyta</taxon>
        <taxon>Spermatophyta</taxon>
        <taxon>Magnoliopsida</taxon>
        <taxon>eudicotyledons</taxon>
        <taxon>Gunneridae</taxon>
        <taxon>Pentapetalae</taxon>
        <taxon>asterids</taxon>
        <taxon>Ericales</taxon>
        <taxon>Theaceae</taxon>
        <taxon>Camellia</taxon>
    </lineage>
</organism>
<evidence type="ECO:0000259" key="2">
    <source>
        <dbReference type="Pfam" id="PF07731"/>
    </source>
</evidence>
<dbReference type="Gene3D" id="2.60.40.420">
    <property type="entry name" value="Cupredoxins - blue copper proteins"/>
    <property type="match status" value="1"/>
</dbReference>
<evidence type="ECO:0000256" key="1">
    <source>
        <dbReference type="ARBA" id="ARBA00010609"/>
    </source>
</evidence>
<dbReference type="Pfam" id="PF07731">
    <property type="entry name" value="Cu-oxidase_2"/>
    <property type="match status" value="1"/>
</dbReference>